<accession>A0A6N4TFU2</accession>
<sequence>MLEEIIIPNTITVHLGRPDSPAENLTVDFLYYVKNVASSEIFPTWPYEALKANIWAQMSLVLNRVYTEWYRGRGYPFDITNSTAYDQAFVKGRVIYDTISEVADEVIGQFLQKPYYREPFYAEYCDGRIASCPGLKQWGTLDLANRGNSAIEIIRYYYGESMQLHDTDNVQDITPSYPGYPIRLGAQGQYVFIIQELLNGIAVNYPNIPLIYPPDAIFGSLTESAVITFQKQFNLAADGIVGPATWNQISRIYVAVRKLAELGSLGRLEGYFTGLFTGKVLRRGDVGIEVQQLQYFLSIVADAYPSIPAVQVDSRFGSGLERSIKAFQQEFGIPSDGLVGAVTWNLIYETYAALIQNA</sequence>
<dbReference type="EMBL" id="AP019695">
    <property type="protein sequence ID" value="BBK21314.1"/>
    <property type="molecule type" value="Genomic_DNA"/>
</dbReference>
<feature type="domain" description="Peptidoglycan binding-like" evidence="1">
    <location>
        <begin position="188"/>
        <end position="248"/>
    </location>
</feature>
<dbReference type="KEGG" id="aarg:Aargi30884_02170"/>
<evidence type="ECO:0000313" key="2">
    <source>
        <dbReference type="EMBL" id="BBK21314.1"/>
    </source>
</evidence>
<evidence type="ECO:0000313" key="3">
    <source>
        <dbReference type="Proteomes" id="UP000464754"/>
    </source>
</evidence>
<dbReference type="Pfam" id="PF01471">
    <property type="entry name" value="PG_binding_1"/>
    <property type="match status" value="2"/>
</dbReference>
<proteinExistence type="predicted"/>
<dbReference type="InterPro" id="IPR036365">
    <property type="entry name" value="PGBD-like_sf"/>
</dbReference>
<organism evidence="2 3">
    <name type="scientific">Amedibacterium intestinale</name>
    <dbReference type="NCBI Taxonomy" id="2583452"/>
    <lineage>
        <taxon>Bacteria</taxon>
        <taxon>Bacillati</taxon>
        <taxon>Bacillota</taxon>
        <taxon>Erysipelotrichia</taxon>
        <taxon>Erysipelotrichales</taxon>
        <taxon>Erysipelotrichaceae</taxon>
        <taxon>Amedibacterium</taxon>
    </lineage>
</organism>
<dbReference type="AlphaFoldDB" id="A0A6N4TFU2"/>
<keyword evidence="3" id="KW-1185">Reference proteome</keyword>
<name>A0A6N4TFU2_9FIRM</name>
<reference evidence="3" key="1">
    <citation type="submission" date="2019-05" db="EMBL/GenBank/DDBJ databases">
        <title>Complete genome sequencing of Absiella argi strain JCM 30884.</title>
        <authorList>
            <person name="Sakamoto M."/>
            <person name="Murakami T."/>
            <person name="Mori H."/>
        </authorList>
    </citation>
    <scope>NUCLEOTIDE SEQUENCE [LARGE SCALE GENOMIC DNA]</scope>
    <source>
        <strain evidence="3">JCM 30884</strain>
    </source>
</reference>
<dbReference type="InterPro" id="IPR036366">
    <property type="entry name" value="PGBDSf"/>
</dbReference>
<dbReference type="RefSeq" id="WP_115714533.1">
    <property type="nucleotide sequence ID" value="NZ_AP019695.1"/>
</dbReference>
<dbReference type="Proteomes" id="UP000464754">
    <property type="component" value="Chromosome"/>
</dbReference>
<feature type="domain" description="Peptidoglycan binding-like" evidence="1">
    <location>
        <begin position="289"/>
        <end position="346"/>
    </location>
</feature>
<dbReference type="InterPro" id="IPR002477">
    <property type="entry name" value="Peptidoglycan-bd-like"/>
</dbReference>
<dbReference type="Gene3D" id="1.10.101.10">
    <property type="entry name" value="PGBD-like superfamily/PGBD"/>
    <property type="match status" value="2"/>
</dbReference>
<dbReference type="SUPFAM" id="SSF47090">
    <property type="entry name" value="PGBD-like"/>
    <property type="match status" value="2"/>
</dbReference>
<evidence type="ECO:0000259" key="1">
    <source>
        <dbReference type="Pfam" id="PF01471"/>
    </source>
</evidence>
<protein>
    <recommendedName>
        <fullName evidence="1">Peptidoglycan binding-like domain-containing protein</fullName>
    </recommendedName>
</protein>
<gene>
    <name evidence="2" type="ORF">Aargi30884_02170</name>
</gene>